<name>A0ABN8PZT8_9CNID</name>
<comment type="caution">
    <text evidence="2">The sequence shown here is derived from an EMBL/GenBank/DDBJ whole genome shotgun (WGS) entry which is preliminary data.</text>
</comment>
<feature type="compositionally biased region" description="Basic and acidic residues" evidence="1">
    <location>
        <begin position="221"/>
        <end position="245"/>
    </location>
</feature>
<feature type="compositionally biased region" description="Acidic residues" evidence="1">
    <location>
        <begin position="284"/>
        <end position="293"/>
    </location>
</feature>
<proteinExistence type="predicted"/>
<sequence length="619" mass="69680">METSEGSSNADHEMKTPDKEENQANIKCVHLFNCDQTYKLDVVEKLFKAVEPKLNFAFSVQSHYFVLRDMSQVCENITRFPDQIKVDDVAVFVVHAHESRLSINEENAGIGYAKIYRTLLQATGGKVLVVIGGDDSYKDPAEEQSSFLSRWARRKISSQFSEEYLDGRKSFIFSWDKEHRSIHEETLLHYFNPEKKDEKFVPEKKGVEVPVTQVVPIQKVETQERAEADVKRSRTEGHSSDKVQTETEALQTGEKGREETDLQLQGDEKALQDREIVPHSSETEEKDENMEDENDDYVILQAEDSLPKTEPKRARFEGMDTSPLQESIAILIRDESDINTIKEVFGDVLLGINPFTSRDPRSMKELLLEQSTPMRSCFLIVESNELKEELLTKSSSTAVYKELLKTANGIVEKKILVIICSEGKSLAPGEEESITATIMGLLGKKGLVFWCRENNQTKRPIVSRSHSLPASNLAPSTHVERPINPKEFTLVFKTRLRLGKISYDEKDVKVRAEGWTAPQKMVENLLRKWHTISNVELSVYRENKTGNDRTVVTEDLESRVSGLGESFKGALGRVGLPSCVGERVAEGTNTIGAGVTSFTEVGTDVINVGVKSRRSGQTQ</sequence>
<feature type="compositionally biased region" description="Basic and acidic residues" evidence="1">
    <location>
        <begin position="254"/>
        <end position="283"/>
    </location>
</feature>
<evidence type="ECO:0000313" key="2">
    <source>
        <dbReference type="EMBL" id="CAH3152788.1"/>
    </source>
</evidence>
<feature type="region of interest" description="Disordered" evidence="1">
    <location>
        <begin position="220"/>
        <end position="293"/>
    </location>
</feature>
<protein>
    <submittedName>
        <fullName evidence="2">Uncharacterized protein</fullName>
    </submittedName>
</protein>
<gene>
    <name evidence="2" type="ORF">PEVE_00000878</name>
</gene>
<reference evidence="2 3" key="1">
    <citation type="submission" date="2022-05" db="EMBL/GenBank/DDBJ databases">
        <authorList>
            <consortium name="Genoscope - CEA"/>
            <person name="William W."/>
        </authorList>
    </citation>
    <scope>NUCLEOTIDE SEQUENCE [LARGE SCALE GENOMIC DNA]</scope>
</reference>
<organism evidence="2 3">
    <name type="scientific">Porites evermanni</name>
    <dbReference type="NCBI Taxonomy" id="104178"/>
    <lineage>
        <taxon>Eukaryota</taxon>
        <taxon>Metazoa</taxon>
        <taxon>Cnidaria</taxon>
        <taxon>Anthozoa</taxon>
        <taxon>Hexacorallia</taxon>
        <taxon>Scleractinia</taxon>
        <taxon>Fungiina</taxon>
        <taxon>Poritidae</taxon>
        <taxon>Porites</taxon>
    </lineage>
</organism>
<dbReference type="Proteomes" id="UP001159427">
    <property type="component" value="Unassembled WGS sequence"/>
</dbReference>
<evidence type="ECO:0000313" key="3">
    <source>
        <dbReference type="Proteomes" id="UP001159427"/>
    </source>
</evidence>
<evidence type="ECO:0000256" key="1">
    <source>
        <dbReference type="SAM" id="MobiDB-lite"/>
    </source>
</evidence>
<keyword evidence="3" id="KW-1185">Reference proteome</keyword>
<dbReference type="EMBL" id="CALNXI010001042">
    <property type="protein sequence ID" value="CAH3152788.1"/>
    <property type="molecule type" value="Genomic_DNA"/>
</dbReference>
<accession>A0ABN8PZT8</accession>